<accession>A0A9K3DBD5</accession>
<evidence type="ECO:0000313" key="2">
    <source>
        <dbReference type="Proteomes" id="UP000265618"/>
    </source>
</evidence>
<dbReference type="AlphaFoldDB" id="A0A9K3DBD5"/>
<dbReference type="Proteomes" id="UP000265618">
    <property type="component" value="Unassembled WGS sequence"/>
</dbReference>
<feature type="non-terminal residue" evidence="1">
    <location>
        <position position="1"/>
    </location>
</feature>
<dbReference type="InterPro" id="IPR036397">
    <property type="entry name" value="RNaseH_sf"/>
</dbReference>
<proteinExistence type="predicted"/>
<dbReference type="OrthoDB" id="1164111at2759"/>
<gene>
    <name evidence="1" type="ORF">KIPB_014933</name>
</gene>
<sequence length="51" mass="5747">EPSAPDSIELLQGSGIDFKALIARGIDPVDFGSLLTTRYKYFIFKCMCMRM</sequence>
<organism evidence="1 2">
    <name type="scientific">Kipferlia bialata</name>
    <dbReference type="NCBI Taxonomy" id="797122"/>
    <lineage>
        <taxon>Eukaryota</taxon>
        <taxon>Metamonada</taxon>
        <taxon>Carpediemonas-like organisms</taxon>
        <taxon>Kipferlia</taxon>
    </lineage>
</organism>
<comment type="caution">
    <text evidence="1">The sequence shown here is derived from an EMBL/GenBank/DDBJ whole genome shotgun (WGS) entry which is preliminary data.</text>
</comment>
<reference evidence="1 2" key="1">
    <citation type="journal article" date="2018" name="PLoS ONE">
        <title>The draft genome of Kipferlia bialata reveals reductive genome evolution in fornicate parasites.</title>
        <authorList>
            <person name="Tanifuji G."/>
            <person name="Takabayashi S."/>
            <person name="Kume K."/>
            <person name="Takagi M."/>
            <person name="Nakayama T."/>
            <person name="Kamikawa R."/>
            <person name="Inagaki Y."/>
            <person name="Hashimoto T."/>
        </authorList>
    </citation>
    <scope>NUCLEOTIDE SEQUENCE [LARGE SCALE GENOMIC DNA]</scope>
    <source>
        <strain evidence="1">NY0173</strain>
    </source>
</reference>
<dbReference type="EMBL" id="BDIP01008003">
    <property type="protein sequence ID" value="GIQ91596.1"/>
    <property type="molecule type" value="Genomic_DNA"/>
</dbReference>
<name>A0A9K3DBD5_9EUKA</name>
<dbReference type="GO" id="GO:0003676">
    <property type="term" value="F:nucleic acid binding"/>
    <property type="evidence" value="ECO:0007669"/>
    <property type="project" value="InterPro"/>
</dbReference>
<dbReference type="Gene3D" id="3.30.420.10">
    <property type="entry name" value="Ribonuclease H-like superfamily/Ribonuclease H"/>
    <property type="match status" value="1"/>
</dbReference>
<keyword evidence="2" id="KW-1185">Reference proteome</keyword>
<evidence type="ECO:0000313" key="1">
    <source>
        <dbReference type="EMBL" id="GIQ91596.1"/>
    </source>
</evidence>
<protein>
    <submittedName>
        <fullName evidence="1">Uncharacterized protein</fullName>
    </submittedName>
</protein>